<evidence type="ECO:0000313" key="3">
    <source>
        <dbReference type="EMBL" id="AXA20696.1"/>
    </source>
</evidence>
<sequence length="444" mass="51707">MTKYNSLFKQQVIEFYLQNDKNRLFTQRHFQLSKKTLTRWIAQFNHNGINGLAVIGKKQKYSPEFKLTVIQAVKKGQFSAESASLHFGIANSGSISQWLHIFEEQGINGLLPKPKGRPTMKPKYPKMPPPPKTEEERLRYRILELEAEVAYPKKVAGVQPTKNAAKAAIVKTLRVDFPLEILLPLTGLKRSTFFYHLPPKIDKNAVIRQKVIEIYQDNDGNYGYRRITLKLRDFLGAINHKRIQRIMQQLDLKGKCKQRKYRSYQGEVGKIAENVLQRDFHATAPNEKLVTDITEFKCAEGKLYLSPIKDLFNSEILAYDLARSPNFEQVMRMLKQAVAKLPKDAKPILHSDQGWQYRMAGYQEMLRKHHIKQSMSRKANCLDNGAMESFFGRLKTECYFGKRFETFEQLEKVIHEYIHYYNNERIQVKLKGLSPVQYRTQSLN</sequence>
<evidence type="ECO:0000313" key="4">
    <source>
        <dbReference type="Proteomes" id="UP000251823"/>
    </source>
</evidence>
<dbReference type="NCBIfam" id="NF033516">
    <property type="entry name" value="transpos_IS3"/>
    <property type="match status" value="1"/>
</dbReference>
<dbReference type="GeneID" id="48598355"/>
<dbReference type="Pfam" id="PF13518">
    <property type="entry name" value="HTH_28"/>
    <property type="match status" value="2"/>
</dbReference>
<reference evidence="3 4" key="1">
    <citation type="journal article" date="2018" name="Int J Genomics">
        <title>Comparative Genomics of the First and Complete Genome of "Actinobacillus porcitonsillarum" Supports the Novel Species Hypothesis.</title>
        <authorList>
            <person name="Dona V."/>
            <person name="Perreten V."/>
        </authorList>
    </citation>
    <scope>NUCLEOTIDE SEQUENCE [LARGE SCALE GENOMIC DNA]</scope>
    <source>
        <strain evidence="3 4">S4074</strain>
    </source>
</reference>
<evidence type="ECO:0000256" key="1">
    <source>
        <dbReference type="SAM" id="MobiDB-lite"/>
    </source>
</evidence>
<reference evidence="4" key="2">
    <citation type="submission" date="2018-06" db="EMBL/GenBank/DDBJ databases">
        <title>Complete genome sequence of Actinobacillus pleuropneumoniae serotype 1 strain S4074 obtained by Oxford Nanopore and Illumina sequencing technologies.</title>
        <authorList>
            <person name="Dona V."/>
            <person name="Perreten V."/>
        </authorList>
    </citation>
    <scope>NUCLEOTIDE SEQUENCE [LARGE SCALE GENOMIC DNA]</scope>
    <source>
        <strain evidence="4">S4074</strain>
    </source>
</reference>
<dbReference type="PANTHER" id="PTHR46889:SF4">
    <property type="entry name" value="TRANSPOSASE INSO FOR INSERTION SEQUENCE ELEMENT IS911B-RELATED"/>
    <property type="match status" value="1"/>
</dbReference>
<dbReference type="Pfam" id="PF13333">
    <property type="entry name" value="rve_2"/>
    <property type="match status" value="1"/>
</dbReference>
<dbReference type="InterPro" id="IPR010921">
    <property type="entry name" value="Trp_repressor/repl_initiator"/>
</dbReference>
<dbReference type="PROSITE" id="PS50994">
    <property type="entry name" value="INTEGRASE"/>
    <property type="match status" value="1"/>
</dbReference>
<dbReference type="InterPro" id="IPR036388">
    <property type="entry name" value="WH-like_DNA-bd_sf"/>
</dbReference>
<dbReference type="SUPFAM" id="SSF53098">
    <property type="entry name" value="Ribonuclease H-like"/>
    <property type="match status" value="1"/>
</dbReference>
<dbReference type="InterPro" id="IPR012337">
    <property type="entry name" value="RNaseH-like_sf"/>
</dbReference>
<organism evidence="3 4">
    <name type="scientific">Actinobacillus pleuropneumoniae</name>
    <name type="common">Haemophilus pleuropneumoniae</name>
    <dbReference type="NCBI Taxonomy" id="715"/>
    <lineage>
        <taxon>Bacteria</taxon>
        <taxon>Pseudomonadati</taxon>
        <taxon>Pseudomonadota</taxon>
        <taxon>Gammaproteobacteria</taxon>
        <taxon>Pasteurellales</taxon>
        <taxon>Pasteurellaceae</taxon>
        <taxon>Actinobacillus</taxon>
    </lineage>
</organism>
<dbReference type="PANTHER" id="PTHR46889">
    <property type="entry name" value="TRANSPOSASE INSF FOR INSERTION SEQUENCE IS3B-RELATED"/>
    <property type="match status" value="1"/>
</dbReference>
<dbReference type="InterPro" id="IPR036397">
    <property type="entry name" value="RNaseH_sf"/>
</dbReference>
<dbReference type="Proteomes" id="UP000251823">
    <property type="component" value="Chromosome"/>
</dbReference>
<dbReference type="Pfam" id="PF00665">
    <property type="entry name" value="rve"/>
    <property type="match status" value="1"/>
</dbReference>
<dbReference type="InterPro" id="IPR009057">
    <property type="entry name" value="Homeodomain-like_sf"/>
</dbReference>
<feature type="region of interest" description="Disordered" evidence="1">
    <location>
        <begin position="112"/>
        <end position="133"/>
    </location>
</feature>
<name>A0ABM6X0T6_ACTPL</name>
<dbReference type="Pfam" id="PF13276">
    <property type="entry name" value="HTH_21"/>
    <property type="match status" value="1"/>
</dbReference>
<feature type="domain" description="Integrase catalytic" evidence="2">
    <location>
        <begin position="281"/>
        <end position="443"/>
    </location>
</feature>
<dbReference type="InterPro" id="IPR050900">
    <property type="entry name" value="Transposase_IS3/IS150/IS904"/>
</dbReference>
<gene>
    <name evidence="3" type="ORF">DRF63_01075</name>
</gene>
<dbReference type="SUPFAM" id="SSF48295">
    <property type="entry name" value="TrpR-like"/>
    <property type="match status" value="1"/>
</dbReference>
<evidence type="ECO:0000259" key="2">
    <source>
        <dbReference type="PROSITE" id="PS50994"/>
    </source>
</evidence>
<dbReference type="RefSeq" id="WP_108744147.1">
    <property type="nucleotide sequence ID" value="NZ_CP030753.1"/>
</dbReference>
<dbReference type="InterPro" id="IPR001584">
    <property type="entry name" value="Integrase_cat-core"/>
</dbReference>
<dbReference type="Gene3D" id="3.30.420.10">
    <property type="entry name" value="Ribonuclease H-like superfamily/Ribonuclease H"/>
    <property type="match status" value="1"/>
</dbReference>
<feature type="compositionally biased region" description="Basic residues" evidence="1">
    <location>
        <begin position="114"/>
        <end position="124"/>
    </location>
</feature>
<proteinExistence type="predicted"/>
<dbReference type="SUPFAM" id="SSF46689">
    <property type="entry name" value="Homeodomain-like"/>
    <property type="match status" value="1"/>
</dbReference>
<dbReference type="InterPro" id="IPR048020">
    <property type="entry name" value="Transpos_IS3"/>
</dbReference>
<accession>A0ABM6X0T6</accession>
<keyword evidence="4" id="KW-1185">Reference proteome</keyword>
<dbReference type="InterPro" id="IPR025948">
    <property type="entry name" value="HTH-like_dom"/>
</dbReference>
<dbReference type="EMBL" id="CP030753">
    <property type="protein sequence ID" value="AXA20696.1"/>
    <property type="molecule type" value="Genomic_DNA"/>
</dbReference>
<dbReference type="Gene3D" id="1.10.10.10">
    <property type="entry name" value="Winged helix-like DNA-binding domain superfamily/Winged helix DNA-binding domain"/>
    <property type="match status" value="1"/>
</dbReference>
<protein>
    <submittedName>
        <fullName evidence="3">IS3 family transposase</fullName>
    </submittedName>
</protein>
<dbReference type="InterPro" id="IPR055247">
    <property type="entry name" value="InsJ-like_HTH"/>
</dbReference>